<sequence length="177" mass="19359">MPSNRTARHRPADNLTPGDHINHQLDQDYDPMVWLVAHVAPYTDADHTPRVAATLTAINGGEPVLVRWKASELVTIATEQDIANARTEGKRYELALGLRRLADLILDKRLPVDWYANFSMIPNSPDDVTAWATAGGTEVDDNGEHLGVDFKLDGLNVRVHARKPIAEPGSQPAEAGA</sequence>
<dbReference type="EMBL" id="JAEVHL010000002">
    <property type="protein sequence ID" value="MBM0274105.1"/>
    <property type="molecule type" value="Genomic_DNA"/>
</dbReference>
<reference evidence="2 3" key="1">
    <citation type="submission" date="2021-01" db="EMBL/GenBank/DDBJ databases">
        <title>Draft genome sequence of Micromonospora sp. strain STR1s_6.</title>
        <authorList>
            <person name="Karlyshev A."/>
            <person name="Jawad R."/>
        </authorList>
    </citation>
    <scope>NUCLEOTIDE SEQUENCE [LARGE SCALE GENOMIC DNA]</scope>
    <source>
        <strain evidence="2 3">STR1S-6</strain>
    </source>
</reference>
<proteinExistence type="predicted"/>
<protein>
    <submittedName>
        <fullName evidence="2">Uncharacterized protein</fullName>
    </submittedName>
</protein>
<evidence type="ECO:0000313" key="3">
    <source>
        <dbReference type="Proteomes" id="UP000622245"/>
    </source>
</evidence>
<dbReference type="Proteomes" id="UP000622245">
    <property type="component" value="Unassembled WGS sequence"/>
</dbReference>
<evidence type="ECO:0000313" key="2">
    <source>
        <dbReference type="EMBL" id="MBM0274105.1"/>
    </source>
</evidence>
<keyword evidence="3" id="KW-1185">Reference proteome</keyword>
<gene>
    <name evidence="2" type="ORF">JM949_00830</name>
</gene>
<dbReference type="RefSeq" id="WP_203146535.1">
    <property type="nucleotide sequence ID" value="NZ_JAEVHL010000002.1"/>
</dbReference>
<comment type="caution">
    <text evidence="2">The sequence shown here is derived from an EMBL/GenBank/DDBJ whole genome shotgun (WGS) entry which is preliminary data.</text>
</comment>
<name>A0ABS1Y9Q9_9ACTN</name>
<feature type="region of interest" description="Disordered" evidence="1">
    <location>
        <begin position="1"/>
        <end position="22"/>
    </location>
</feature>
<organism evidence="2 3">
    <name type="scientific">Micromonospora tarensis</name>
    <dbReference type="NCBI Taxonomy" id="2806100"/>
    <lineage>
        <taxon>Bacteria</taxon>
        <taxon>Bacillati</taxon>
        <taxon>Actinomycetota</taxon>
        <taxon>Actinomycetes</taxon>
        <taxon>Micromonosporales</taxon>
        <taxon>Micromonosporaceae</taxon>
        <taxon>Micromonospora</taxon>
    </lineage>
</organism>
<accession>A0ABS1Y9Q9</accession>
<evidence type="ECO:0000256" key="1">
    <source>
        <dbReference type="SAM" id="MobiDB-lite"/>
    </source>
</evidence>